<comment type="similarity">
    <text evidence="1">Belongs to the PemK/MazF family.</text>
</comment>
<dbReference type="AlphaFoldDB" id="A0A0R1J4Z2"/>
<proteinExistence type="inferred from homology"/>
<protein>
    <submittedName>
        <fullName evidence="3">Uncharacterized protein</fullName>
    </submittedName>
</protein>
<dbReference type="Gene3D" id="2.30.30.110">
    <property type="match status" value="1"/>
</dbReference>
<dbReference type="Proteomes" id="UP000050929">
    <property type="component" value="Unassembled WGS sequence"/>
</dbReference>
<evidence type="ECO:0000256" key="1">
    <source>
        <dbReference type="ARBA" id="ARBA00007521"/>
    </source>
</evidence>
<comment type="caution">
    <text evidence="3">The sequence shown here is derived from an EMBL/GenBank/DDBJ whole genome shotgun (WGS) entry which is preliminary data.</text>
</comment>
<evidence type="ECO:0000313" key="4">
    <source>
        <dbReference type="Proteomes" id="UP000050929"/>
    </source>
</evidence>
<evidence type="ECO:0000256" key="2">
    <source>
        <dbReference type="ARBA" id="ARBA00022649"/>
    </source>
</evidence>
<dbReference type="STRING" id="1423811.FC72_GL001006"/>
<sequence length="123" mass="14192">MNLIGEKIKVMNTGSLKQGDIIKVSLDPTHGHEQAGYRPAIIVSNHLVQDNSHIWLCCPISHTNRKFPLYIDLPRYLSIDGKVLIDQVRPLDLSKREFKYVESLKENDLDRVLTYLKLMFDTD</sequence>
<dbReference type="PATRIC" id="fig|1423811.3.peg.1018"/>
<name>A0A0R1J4Z2_9LACO</name>
<dbReference type="InterPro" id="IPR003477">
    <property type="entry name" value="PemK-like"/>
</dbReference>
<organism evidence="3 4">
    <name type="scientific">Companilactobacillus tucceti DSM 20183</name>
    <dbReference type="NCBI Taxonomy" id="1423811"/>
    <lineage>
        <taxon>Bacteria</taxon>
        <taxon>Bacillati</taxon>
        <taxon>Bacillota</taxon>
        <taxon>Bacilli</taxon>
        <taxon>Lactobacillales</taxon>
        <taxon>Lactobacillaceae</taxon>
        <taxon>Companilactobacillus</taxon>
    </lineage>
</organism>
<dbReference type="GO" id="GO:0003677">
    <property type="term" value="F:DNA binding"/>
    <property type="evidence" value="ECO:0007669"/>
    <property type="project" value="InterPro"/>
</dbReference>
<accession>A0A0R1J4Z2</accession>
<keyword evidence="4" id="KW-1185">Reference proteome</keyword>
<dbReference type="GO" id="GO:0016075">
    <property type="term" value="P:rRNA catabolic process"/>
    <property type="evidence" value="ECO:0007669"/>
    <property type="project" value="TreeGrafter"/>
</dbReference>
<reference evidence="3 4" key="1">
    <citation type="journal article" date="2015" name="Genome Announc.">
        <title>Expanding the biotechnology potential of lactobacilli through comparative genomics of 213 strains and associated genera.</title>
        <authorList>
            <person name="Sun Z."/>
            <person name="Harris H.M."/>
            <person name="McCann A."/>
            <person name="Guo C."/>
            <person name="Argimon S."/>
            <person name="Zhang W."/>
            <person name="Yang X."/>
            <person name="Jeffery I.B."/>
            <person name="Cooney J.C."/>
            <person name="Kagawa T.F."/>
            <person name="Liu W."/>
            <person name="Song Y."/>
            <person name="Salvetti E."/>
            <person name="Wrobel A."/>
            <person name="Rasinkangas P."/>
            <person name="Parkhill J."/>
            <person name="Rea M.C."/>
            <person name="O'Sullivan O."/>
            <person name="Ritari J."/>
            <person name="Douillard F.P."/>
            <person name="Paul Ross R."/>
            <person name="Yang R."/>
            <person name="Briner A.E."/>
            <person name="Felis G.E."/>
            <person name="de Vos W.M."/>
            <person name="Barrangou R."/>
            <person name="Klaenhammer T.R."/>
            <person name="Caufield P.W."/>
            <person name="Cui Y."/>
            <person name="Zhang H."/>
            <person name="O'Toole P.W."/>
        </authorList>
    </citation>
    <scope>NUCLEOTIDE SEQUENCE [LARGE SCALE GENOMIC DNA]</scope>
    <source>
        <strain evidence="3 4">DSM 20183</strain>
    </source>
</reference>
<dbReference type="SUPFAM" id="SSF50118">
    <property type="entry name" value="Cell growth inhibitor/plasmid maintenance toxic component"/>
    <property type="match status" value="1"/>
</dbReference>
<dbReference type="EMBL" id="AZDG01000020">
    <property type="protein sequence ID" value="KRK63875.1"/>
    <property type="molecule type" value="Genomic_DNA"/>
</dbReference>
<dbReference type="InterPro" id="IPR011067">
    <property type="entry name" value="Plasmid_toxin/cell-grow_inhib"/>
</dbReference>
<dbReference type="PANTHER" id="PTHR33988:SF3">
    <property type="entry name" value="ENDORIBONUCLEASE TOXIN CHPB-RELATED"/>
    <property type="match status" value="1"/>
</dbReference>
<dbReference type="GO" id="GO:0004521">
    <property type="term" value="F:RNA endonuclease activity"/>
    <property type="evidence" value="ECO:0007669"/>
    <property type="project" value="TreeGrafter"/>
</dbReference>
<evidence type="ECO:0000313" key="3">
    <source>
        <dbReference type="EMBL" id="KRK63875.1"/>
    </source>
</evidence>
<dbReference type="GO" id="GO:0006402">
    <property type="term" value="P:mRNA catabolic process"/>
    <property type="evidence" value="ECO:0007669"/>
    <property type="project" value="TreeGrafter"/>
</dbReference>
<dbReference type="Pfam" id="PF02452">
    <property type="entry name" value="PemK_toxin"/>
    <property type="match status" value="1"/>
</dbReference>
<keyword evidence="2" id="KW-1277">Toxin-antitoxin system</keyword>
<gene>
    <name evidence="3" type="ORF">FC72_GL001006</name>
</gene>
<dbReference type="PANTHER" id="PTHR33988">
    <property type="entry name" value="ENDORIBONUCLEASE MAZF-RELATED"/>
    <property type="match status" value="1"/>
</dbReference>